<dbReference type="SUPFAM" id="SSF144091">
    <property type="entry name" value="Rhomboid-like"/>
    <property type="match status" value="1"/>
</dbReference>
<dbReference type="Pfam" id="PF01694">
    <property type="entry name" value="Rhomboid"/>
    <property type="match status" value="1"/>
</dbReference>
<feature type="transmembrane region" description="Helical" evidence="7">
    <location>
        <begin position="12"/>
        <end position="38"/>
    </location>
</feature>
<comment type="similarity">
    <text evidence="2">Belongs to the peptidase S54 family.</text>
</comment>
<evidence type="ECO:0000256" key="5">
    <source>
        <dbReference type="ARBA" id="ARBA00022989"/>
    </source>
</evidence>
<comment type="caution">
    <text evidence="9">The sequence shown here is derived from an EMBL/GenBank/DDBJ whole genome shotgun (WGS) entry which is preliminary data.</text>
</comment>
<dbReference type="EMBL" id="VLYX01000018">
    <property type="protein sequence ID" value="MDR4327618.1"/>
    <property type="molecule type" value="Genomic_DNA"/>
</dbReference>
<evidence type="ECO:0000256" key="4">
    <source>
        <dbReference type="ARBA" id="ARBA00022801"/>
    </source>
</evidence>
<keyword evidence="6 7" id="KW-0472">Membrane</keyword>
<evidence type="ECO:0000256" key="6">
    <source>
        <dbReference type="ARBA" id="ARBA00023136"/>
    </source>
</evidence>
<evidence type="ECO:0000313" key="9">
    <source>
        <dbReference type="EMBL" id="MDR4327618.1"/>
    </source>
</evidence>
<dbReference type="InterPro" id="IPR050925">
    <property type="entry name" value="Rhomboid_protease_S54"/>
</dbReference>
<organism evidence="9 12">
    <name type="scientific">Bacillus pseudomycoides</name>
    <dbReference type="NCBI Taxonomy" id="64104"/>
    <lineage>
        <taxon>Bacteria</taxon>
        <taxon>Bacillati</taxon>
        <taxon>Bacillota</taxon>
        <taxon>Bacilli</taxon>
        <taxon>Bacillales</taxon>
        <taxon>Bacillaceae</taxon>
        <taxon>Bacillus</taxon>
        <taxon>Bacillus cereus group</taxon>
    </lineage>
</organism>
<keyword evidence="4" id="KW-0378">Hydrolase</keyword>
<feature type="transmembrane region" description="Helical" evidence="7">
    <location>
        <begin position="110"/>
        <end position="129"/>
    </location>
</feature>
<sequence>MPIPYMRTTLQPVILSLLFLQLIMMIIGDLFFPTLAAYNEYISKGEWWRFITSLFIHVDFQHFLSNSICLFLLGQSIEKQLGSIRFPILFFTAGISGNIFSYIIMPIGYVHAGASGGIFGLLGAQLFLLYSRYRSSQPKELIFFSSIILLLLLFTFFNPSANPISHLTGLLIGGICTPFLAKKNDGVELI</sequence>
<proteinExistence type="inferred from homology"/>
<evidence type="ECO:0000259" key="8">
    <source>
        <dbReference type="Pfam" id="PF01694"/>
    </source>
</evidence>
<dbReference type="GO" id="GO:0004252">
    <property type="term" value="F:serine-type endopeptidase activity"/>
    <property type="evidence" value="ECO:0007669"/>
    <property type="project" value="InterPro"/>
</dbReference>
<evidence type="ECO:0000256" key="3">
    <source>
        <dbReference type="ARBA" id="ARBA00022692"/>
    </source>
</evidence>
<evidence type="ECO:0000256" key="2">
    <source>
        <dbReference type="ARBA" id="ARBA00009045"/>
    </source>
</evidence>
<feature type="transmembrane region" description="Helical" evidence="7">
    <location>
        <begin position="50"/>
        <end position="74"/>
    </location>
</feature>
<evidence type="ECO:0000313" key="12">
    <source>
        <dbReference type="Proteomes" id="UP001248134"/>
    </source>
</evidence>
<reference evidence="9" key="2">
    <citation type="submission" date="2019-07" db="EMBL/GenBank/DDBJ databases">
        <title>Phylogenomic Reclassification of ATCC Bacillus Strains and Various Taxa within the Genus Bacillus.</title>
        <authorList>
            <person name="Riojas M.A."/>
            <person name="Frank A.M."/>
            <person name="Fenn S.L."/>
            <person name="King S.P."/>
            <person name="Brower S.M."/>
            <person name="Hazbon M.H."/>
        </authorList>
    </citation>
    <scope>NUCLEOTIDE SEQUENCE</scope>
    <source>
        <strain evidence="9">NR-12239</strain>
    </source>
</reference>
<comment type="subcellular location">
    <subcellularLocation>
        <location evidence="1">Membrane</location>
        <topology evidence="1">Multi-pass membrane protein</topology>
    </subcellularLocation>
</comment>
<dbReference type="InterPro" id="IPR022764">
    <property type="entry name" value="Peptidase_S54_rhomboid_dom"/>
</dbReference>
<dbReference type="Proteomes" id="UP000221918">
    <property type="component" value="Unassembled WGS sequence"/>
</dbReference>
<protein>
    <submittedName>
        <fullName evidence="9">Rhomboid family intramembrane serine protease</fullName>
    </submittedName>
</protein>
<accession>A0A2C0VX27</accession>
<dbReference type="EMBL" id="NUTL01000042">
    <property type="protein sequence ID" value="PHE98638.1"/>
    <property type="molecule type" value="Genomic_DNA"/>
</dbReference>
<dbReference type="PANTHER" id="PTHR43731:SF14">
    <property type="entry name" value="PRESENILIN-ASSOCIATED RHOMBOID-LIKE PROTEIN, MITOCHONDRIAL"/>
    <property type="match status" value="1"/>
</dbReference>
<evidence type="ECO:0000256" key="7">
    <source>
        <dbReference type="SAM" id="Phobius"/>
    </source>
</evidence>
<accession>A0A2A8BAB0</accession>
<keyword evidence="9" id="KW-0645">Protease</keyword>
<evidence type="ECO:0000256" key="1">
    <source>
        <dbReference type="ARBA" id="ARBA00004141"/>
    </source>
</evidence>
<evidence type="ECO:0000313" key="11">
    <source>
        <dbReference type="Proteomes" id="UP000221918"/>
    </source>
</evidence>
<dbReference type="InterPro" id="IPR035952">
    <property type="entry name" value="Rhomboid-like_sf"/>
</dbReference>
<feature type="transmembrane region" description="Helical" evidence="7">
    <location>
        <begin position="86"/>
        <end position="104"/>
    </location>
</feature>
<dbReference type="PANTHER" id="PTHR43731">
    <property type="entry name" value="RHOMBOID PROTEASE"/>
    <property type="match status" value="1"/>
</dbReference>
<dbReference type="RefSeq" id="WP_018767126.1">
    <property type="nucleotide sequence ID" value="NZ_CM000743.1"/>
</dbReference>
<dbReference type="Proteomes" id="UP001248134">
    <property type="component" value="Unassembled WGS sequence"/>
</dbReference>
<evidence type="ECO:0000313" key="10">
    <source>
        <dbReference type="EMBL" id="PHE98638.1"/>
    </source>
</evidence>
<dbReference type="Gene3D" id="1.20.1540.10">
    <property type="entry name" value="Rhomboid-like"/>
    <property type="match status" value="1"/>
</dbReference>
<reference evidence="10 11" key="1">
    <citation type="submission" date="2017-09" db="EMBL/GenBank/DDBJ databases">
        <title>Large-scale bioinformatics analysis of Bacillus genomes uncovers conserved roles of natural products in bacterial physiology.</title>
        <authorList>
            <consortium name="Agbiome Team Llc"/>
            <person name="Bleich R.M."/>
            <person name="Grubbs K.J."/>
            <person name="Santa Maria K.C."/>
            <person name="Allen S.E."/>
            <person name="Farag S."/>
            <person name="Shank E.A."/>
            <person name="Bowers A."/>
        </authorList>
    </citation>
    <scope>NUCLEOTIDE SEQUENCE [LARGE SCALE GENOMIC DNA]</scope>
    <source>
        <strain evidence="10 11">AFS037265</strain>
    </source>
</reference>
<dbReference type="GO" id="GO:0016020">
    <property type="term" value="C:membrane"/>
    <property type="evidence" value="ECO:0007669"/>
    <property type="project" value="UniProtKB-SubCell"/>
</dbReference>
<gene>
    <name evidence="10" type="ORF">COF81_11320</name>
    <name evidence="9" type="ORF">FOS08_17310</name>
</gene>
<dbReference type="GeneID" id="34215279"/>
<keyword evidence="5 7" id="KW-1133">Transmembrane helix</keyword>
<dbReference type="GO" id="GO:0006508">
    <property type="term" value="P:proteolysis"/>
    <property type="evidence" value="ECO:0007669"/>
    <property type="project" value="UniProtKB-KW"/>
</dbReference>
<name>A0A2A8BAB0_9BACI</name>
<feature type="domain" description="Peptidase S54 rhomboid" evidence="8">
    <location>
        <begin position="44"/>
        <end position="180"/>
    </location>
</feature>
<feature type="transmembrane region" description="Helical" evidence="7">
    <location>
        <begin position="141"/>
        <end position="158"/>
    </location>
</feature>
<dbReference type="AlphaFoldDB" id="A0A2A8BAB0"/>
<keyword evidence="3 7" id="KW-0812">Transmembrane</keyword>